<dbReference type="Proteomes" id="UP000252517">
    <property type="component" value="Unassembled WGS sequence"/>
</dbReference>
<gene>
    <name evidence="1" type="ORF">TH25_09590</name>
</gene>
<evidence type="ECO:0000313" key="2">
    <source>
        <dbReference type="Proteomes" id="UP000252517"/>
    </source>
</evidence>
<sequence>MPGKSVPFSVRLPAEDADFIASLEVSGAVTPSDKIRQIISDARLRKQTGQDFNDVLKAMQEDLRPSVDNLRNLEREAGVDSELMHYVADWLCETLAEFMCSPENTDDLVRYEARLAQRAVKLTEYILRLAITEDAPCFDPGLMTNTTKRIVELAHVIDAQNQKEKANV</sequence>
<dbReference type="EMBL" id="JPWH01000006">
    <property type="protein sequence ID" value="RCK51219.1"/>
    <property type="molecule type" value="Genomic_DNA"/>
</dbReference>
<evidence type="ECO:0000313" key="1">
    <source>
        <dbReference type="EMBL" id="RCK51219.1"/>
    </source>
</evidence>
<dbReference type="OrthoDB" id="7206880at2"/>
<comment type="caution">
    <text evidence="1">The sequence shown here is derived from an EMBL/GenBank/DDBJ whole genome shotgun (WGS) entry which is preliminary data.</text>
</comment>
<accession>A0A367XCP9</accession>
<name>A0A367XCP9_9PROT</name>
<reference evidence="1 2" key="1">
    <citation type="submission" date="2014-07" db="EMBL/GenBank/DDBJ databases">
        <title>Draft genome sequence of Thalassospira profundimaris S25-3-2.</title>
        <authorList>
            <person name="Lai Q."/>
            <person name="Shao Z."/>
        </authorList>
    </citation>
    <scope>NUCLEOTIDE SEQUENCE [LARGE SCALE GENOMIC DNA]</scope>
    <source>
        <strain evidence="1 2">S25-3-2</strain>
    </source>
</reference>
<dbReference type="RefSeq" id="WP_114088106.1">
    <property type="nucleotide sequence ID" value="NZ_JPWH01000006.1"/>
</dbReference>
<proteinExistence type="predicted"/>
<organism evidence="1 2">
    <name type="scientific">Thalassospira profundimaris</name>
    <dbReference type="NCBI Taxonomy" id="502049"/>
    <lineage>
        <taxon>Bacteria</taxon>
        <taxon>Pseudomonadati</taxon>
        <taxon>Pseudomonadota</taxon>
        <taxon>Alphaproteobacteria</taxon>
        <taxon>Rhodospirillales</taxon>
        <taxon>Thalassospiraceae</taxon>
        <taxon>Thalassospira</taxon>
    </lineage>
</organism>
<protein>
    <submittedName>
        <fullName evidence="1">Uncharacterized protein</fullName>
    </submittedName>
</protein>
<dbReference type="AlphaFoldDB" id="A0A367XCP9"/>